<protein>
    <submittedName>
        <fullName evidence="3">Flavodoxin</fullName>
    </submittedName>
</protein>
<dbReference type="Proteomes" id="UP000199581">
    <property type="component" value="Unassembled WGS sequence"/>
</dbReference>
<reference evidence="3 4" key="1">
    <citation type="submission" date="2016-10" db="EMBL/GenBank/DDBJ databases">
        <authorList>
            <person name="Varghese N."/>
            <person name="Submissions S."/>
        </authorList>
    </citation>
    <scope>NUCLEOTIDE SEQUENCE [LARGE SCALE GENOMIC DNA]</scope>
    <source>
        <strain evidence="3 4">DSM 1741</strain>
    </source>
</reference>
<evidence type="ECO:0000313" key="4">
    <source>
        <dbReference type="Proteomes" id="UP000199581"/>
    </source>
</evidence>
<name>A0A8G2F619_DESNO</name>
<evidence type="ECO:0000259" key="2">
    <source>
        <dbReference type="Pfam" id="PF12682"/>
    </source>
</evidence>
<dbReference type="EMBL" id="FOTO01000018">
    <property type="protein sequence ID" value="SFM17614.1"/>
    <property type="molecule type" value="Genomic_DNA"/>
</dbReference>
<feature type="chain" id="PRO_5034759266" evidence="1">
    <location>
        <begin position="24"/>
        <end position="187"/>
    </location>
</feature>
<organism evidence="3 4">
    <name type="scientific">Desulfomicrobium norvegicum (strain DSM 1741 / NCIMB 8310)</name>
    <name type="common">Desulfovibrio baculatus (strain Norway 4)</name>
    <name type="synonym">Desulfovibrio desulfuricans (strain Norway 4)</name>
    <dbReference type="NCBI Taxonomy" id="52561"/>
    <lineage>
        <taxon>Bacteria</taxon>
        <taxon>Pseudomonadati</taxon>
        <taxon>Thermodesulfobacteriota</taxon>
        <taxon>Desulfovibrionia</taxon>
        <taxon>Desulfovibrionales</taxon>
        <taxon>Desulfomicrobiaceae</taxon>
        <taxon>Desulfomicrobium</taxon>
    </lineage>
</organism>
<feature type="domain" description="Flavodoxin-like" evidence="2">
    <location>
        <begin position="27"/>
        <end position="165"/>
    </location>
</feature>
<dbReference type="GO" id="GO:0010181">
    <property type="term" value="F:FMN binding"/>
    <property type="evidence" value="ECO:0007669"/>
    <property type="project" value="InterPro"/>
</dbReference>
<gene>
    <name evidence="3" type="ORF">SAMN05421830_11834</name>
</gene>
<dbReference type="InterPro" id="IPR029039">
    <property type="entry name" value="Flavoprotein-like_sf"/>
</dbReference>
<proteinExistence type="predicted"/>
<evidence type="ECO:0000313" key="3">
    <source>
        <dbReference type="EMBL" id="SFM17614.1"/>
    </source>
</evidence>
<sequence length="187" mass="20894">MNNISLLLAVLSLSFVVPVSAQAQQKKILVAYFSHTQTTENVALEIHRRVGGDLFKIETVQSYPTEHRETVDYAEKERDSNARPVLKASVEDMASYDVIFIGYPIWWYTLPMPLFTFLESYNLAGKIVIPFCTHGGSRLSGTEDVIQKLHPGAKILEGLAVDRNIIRKSPDSGAQKPVADWLAKLGY</sequence>
<dbReference type="Pfam" id="PF12682">
    <property type="entry name" value="Flavodoxin_4"/>
    <property type="match status" value="1"/>
</dbReference>
<dbReference type="PANTHER" id="PTHR39201:SF1">
    <property type="entry name" value="FLAVODOXIN-LIKE DOMAIN-CONTAINING PROTEIN"/>
    <property type="match status" value="1"/>
</dbReference>
<dbReference type="AlphaFoldDB" id="A0A8G2F619"/>
<keyword evidence="1" id="KW-0732">Signal</keyword>
<dbReference type="InterPro" id="IPR008254">
    <property type="entry name" value="Flavodoxin/NO_synth"/>
</dbReference>
<dbReference type="Gene3D" id="3.40.50.360">
    <property type="match status" value="1"/>
</dbReference>
<dbReference type="PANTHER" id="PTHR39201">
    <property type="entry name" value="EXPORTED PROTEIN-RELATED"/>
    <property type="match status" value="1"/>
</dbReference>
<accession>A0A8G2F619</accession>
<comment type="caution">
    <text evidence="3">The sequence shown here is derived from an EMBL/GenBank/DDBJ whole genome shotgun (WGS) entry which is preliminary data.</text>
</comment>
<keyword evidence="4" id="KW-1185">Reference proteome</keyword>
<dbReference type="OrthoDB" id="9806505at2"/>
<dbReference type="SUPFAM" id="SSF52218">
    <property type="entry name" value="Flavoproteins"/>
    <property type="match status" value="1"/>
</dbReference>
<dbReference type="RefSeq" id="WP_092194264.1">
    <property type="nucleotide sequence ID" value="NZ_FOTO01000018.1"/>
</dbReference>
<evidence type="ECO:0000256" key="1">
    <source>
        <dbReference type="SAM" id="SignalP"/>
    </source>
</evidence>
<feature type="signal peptide" evidence="1">
    <location>
        <begin position="1"/>
        <end position="23"/>
    </location>
</feature>